<dbReference type="Proteomes" id="UP000444960">
    <property type="component" value="Unassembled WGS sequence"/>
</dbReference>
<dbReference type="Pfam" id="PF20615">
    <property type="entry name" value="DUF6802"/>
    <property type="match status" value="1"/>
</dbReference>
<organism evidence="3 4">
    <name type="scientific">Gordonia spumicola</name>
    <dbReference type="NCBI Taxonomy" id="589161"/>
    <lineage>
        <taxon>Bacteria</taxon>
        <taxon>Bacillati</taxon>
        <taxon>Actinomycetota</taxon>
        <taxon>Actinomycetes</taxon>
        <taxon>Mycobacteriales</taxon>
        <taxon>Gordoniaceae</taxon>
        <taxon>Gordonia</taxon>
    </lineage>
</organism>
<dbReference type="RefSeq" id="WP_161895353.1">
    <property type="nucleotide sequence ID" value="NZ_BJOV01000003.1"/>
</dbReference>
<dbReference type="OrthoDB" id="4375009at2"/>
<evidence type="ECO:0000256" key="1">
    <source>
        <dbReference type="SAM" id="MobiDB-lite"/>
    </source>
</evidence>
<name>A0A7I9V8L6_9ACTN</name>
<feature type="region of interest" description="Disordered" evidence="1">
    <location>
        <begin position="75"/>
        <end position="100"/>
    </location>
</feature>
<evidence type="ECO:0000313" key="4">
    <source>
        <dbReference type="Proteomes" id="UP000444960"/>
    </source>
</evidence>
<accession>A0A7I9V8L6</accession>
<keyword evidence="4" id="KW-1185">Reference proteome</keyword>
<protein>
    <recommendedName>
        <fullName evidence="2">DUF6802 domain-containing protein</fullName>
    </recommendedName>
</protein>
<evidence type="ECO:0000259" key="2">
    <source>
        <dbReference type="Pfam" id="PF20615"/>
    </source>
</evidence>
<evidence type="ECO:0000313" key="3">
    <source>
        <dbReference type="EMBL" id="GEE01582.1"/>
    </source>
</evidence>
<reference evidence="4" key="1">
    <citation type="submission" date="2019-06" db="EMBL/GenBank/DDBJ databases">
        <title>Gordonia isolated from sludge of a wastewater treatment plant.</title>
        <authorList>
            <person name="Tamura T."/>
            <person name="Aoyama K."/>
            <person name="Kang Y."/>
            <person name="Saito S."/>
            <person name="Akiyama N."/>
            <person name="Yazawa K."/>
            <person name="Gonoi T."/>
            <person name="Mikami Y."/>
        </authorList>
    </citation>
    <scope>NUCLEOTIDE SEQUENCE [LARGE SCALE GENOMIC DNA]</scope>
    <source>
        <strain evidence="4">NBRC 107696</strain>
    </source>
</reference>
<dbReference type="EMBL" id="BJOV01000003">
    <property type="protein sequence ID" value="GEE01582.1"/>
    <property type="molecule type" value="Genomic_DNA"/>
</dbReference>
<sequence>MDDWFDARSDDAGTDPADSLWIYDDGALWDLGPADFDSDGDGVAESLTAEFDGGHAVLTDTDGDGRVDRITTLHADGSTEVADGRSEPLRWSPTSLGRLE</sequence>
<dbReference type="AlphaFoldDB" id="A0A7I9V8L6"/>
<comment type="caution">
    <text evidence="3">The sequence shown here is derived from an EMBL/GenBank/DDBJ whole genome shotgun (WGS) entry which is preliminary data.</text>
</comment>
<dbReference type="InterPro" id="IPR046543">
    <property type="entry name" value="DUF6802"/>
</dbReference>
<feature type="domain" description="DUF6802" evidence="2">
    <location>
        <begin position="30"/>
        <end position="79"/>
    </location>
</feature>
<gene>
    <name evidence="3" type="ORF">nbrc107696_20280</name>
</gene>
<proteinExistence type="predicted"/>